<keyword evidence="3" id="KW-1185">Reference proteome</keyword>
<dbReference type="SUPFAM" id="SSF55797">
    <property type="entry name" value="PR-1-like"/>
    <property type="match status" value="1"/>
</dbReference>
<dbReference type="CDD" id="cd05379">
    <property type="entry name" value="CAP_bacterial"/>
    <property type="match status" value="1"/>
</dbReference>
<accession>A0A6I3KFN6</accession>
<dbReference type="EMBL" id="WMBQ01000001">
    <property type="protein sequence ID" value="MTD93173.1"/>
    <property type="molecule type" value="Genomic_DNA"/>
</dbReference>
<dbReference type="RefSeq" id="WP_154737736.1">
    <property type="nucleotide sequence ID" value="NZ_WMBQ01000001.1"/>
</dbReference>
<name>A0A6I3KFN6_9HYPH</name>
<dbReference type="AlphaFoldDB" id="A0A6I3KFN6"/>
<dbReference type="Pfam" id="PF00188">
    <property type="entry name" value="CAP"/>
    <property type="match status" value="1"/>
</dbReference>
<gene>
    <name evidence="2" type="ORF">GIW81_02360</name>
</gene>
<dbReference type="PANTHER" id="PTHR31157:SF1">
    <property type="entry name" value="SCP DOMAIN-CONTAINING PROTEIN"/>
    <property type="match status" value="1"/>
</dbReference>
<reference evidence="2 3" key="1">
    <citation type="submission" date="2019-11" db="EMBL/GenBank/DDBJ databases">
        <title>Identification of a novel strain.</title>
        <authorList>
            <person name="Xu Q."/>
            <person name="Wang G."/>
        </authorList>
    </citation>
    <scope>NUCLEOTIDE SEQUENCE [LARGE SCALE GENOMIC DNA]</scope>
    <source>
        <strain evidence="3">xq</strain>
    </source>
</reference>
<dbReference type="InterPro" id="IPR014044">
    <property type="entry name" value="CAP_dom"/>
</dbReference>
<sequence length="235" mass="25544">MPITADIPAAEVAIVEMTNAFRKKHNLATVRPNPKLAEAARAYAETLAEGRELSHTLGETTPATRAQRSGYAYCQIAENLAMADYRGGFSSQDFARRTMQGWEGSPGHLRNLMLPHLADIGVAVVRASPDDQRYIAVQLFGRPRTQRYAFKVENVGSKSVAYEFAGKRYDLAREQYMTHTPCMPGTIDIVGGGKGKAAGRYEARDGQVYSVKAGPDGVTVEVAPDPRRAEAAPAD</sequence>
<dbReference type="Proteomes" id="UP000440694">
    <property type="component" value="Unassembled WGS sequence"/>
</dbReference>
<dbReference type="PANTHER" id="PTHR31157">
    <property type="entry name" value="SCP DOMAIN-CONTAINING PROTEIN"/>
    <property type="match status" value="1"/>
</dbReference>
<evidence type="ECO:0000259" key="1">
    <source>
        <dbReference type="Pfam" id="PF00188"/>
    </source>
</evidence>
<organism evidence="2 3">
    <name type="scientific">Hyphomicrobium album</name>
    <dbReference type="NCBI Taxonomy" id="2665159"/>
    <lineage>
        <taxon>Bacteria</taxon>
        <taxon>Pseudomonadati</taxon>
        <taxon>Pseudomonadota</taxon>
        <taxon>Alphaproteobacteria</taxon>
        <taxon>Hyphomicrobiales</taxon>
        <taxon>Hyphomicrobiaceae</taxon>
        <taxon>Hyphomicrobium</taxon>
    </lineage>
</organism>
<protein>
    <recommendedName>
        <fullName evidence="1">SCP domain-containing protein</fullName>
    </recommendedName>
</protein>
<dbReference type="InterPro" id="IPR035940">
    <property type="entry name" value="CAP_sf"/>
</dbReference>
<feature type="domain" description="SCP" evidence="1">
    <location>
        <begin position="16"/>
        <end position="140"/>
    </location>
</feature>
<comment type="caution">
    <text evidence="2">The sequence shown here is derived from an EMBL/GenBank/DDBJ whole genome shotgun (WGS) entry which is preliminary data.</text>
</comment>
<proteinExistence type="predicted"/>
<evidence type="ECO:0000313" key="2">
    <source>
        <dbReference type="EMBL" id="MTD93173.1"/>
    </source>
</evidence>
<dbReference type="Gene3D" id="3.40.33.10">
    <property type="entry name" value="CAP"/>
    <property type="match status" value="1"/>
</dbReference>
<evidence type="ECO:0000313" key="3">
    <source>
        <dbReference type="Proteomes" id="UP000440694"/>
    </source>
</evidence>